<name>A0A409Y312_9AGAR</name>
<reference evidence="2 3" key="1">
    <citation type="journal article" date="2018" name="Evol. Lett.">
        <title>Horizontal gene cluster transfer increased hallucinogenic mushroom diversity.</title>
        <authorList>
            <person name="Reynolds H.T."/>
            <person name="Vijayakumar V."/>
            <person name="Gluck-Thaler E."/>
            <person name="Korotkin H.B."/>
            <person name="Matheny P.B."/>
            <person name="Slot J.C."/>
        </authorList>
    </citation>
    <scope>NUCLEOTIDE SEQUENCE [LARGE SCALE GENOMIC DNA]</scope>
    <source>
        <strain evidence="2 3">SRW20</strain>
    </source>
</reference>
<sequence>MADNDLELHTFSLEQFCNFCYRLLDAERFSDFVRFSLTGICDGFQATIEAHQNSMRGENIPLLRVTRDYDSILGISEHILSKKNVTINILPNFSESLSKNVHINYTFRNDKGRFTAPIHTIPNICIGKFGVRTSIRILFIGLYSKDRQSHYLSKEECNEFYEKGLLPTLIHFLGNRAGDLPATLELERFRAQNRSGHLAFGTRMLPDYAVDDFGNFLREALGSRGVEWAENLVFLHEIRGVKNATFHTPNEIAADTALSEFLEEYGISDYDVLSNANWYIDVGIEVASEDRSCLAWRTDAHNLIVRELGRLSPSRADSITKPGSSQYYRDLTSHMTEVSGFRMSPGSRSRGEFDIQYMQAYTTDKALTYRPDGPYTGKYITVKQILDRKAETYLDNLYKLYLTSAKTNFSCARLEVRVPLSYATRALNGFLNMRFERYLFSFPRRAWWGFRAYRALAFKYVLEWQFSGIRGSMKHRSALLLTAAAPWFLNSLHSTPDTGPSSRELMNAILPHISINEVSPDHLPYRITLPEPTQHDLQEEPSEEVEEDDQLARQSLERDVDLTEEENFPSQLEREEDVDVPMEQRNDEALSDEDMVEVSQMMRFTGTQENESDLELGSVASHPSAEGHQPRQPRASPQSRREISPRVLGEGYGSDVPMRGPSISDSEEEPIPPPRRAAQRSPSLEQNDNMDSEEENDAENRAHLQRRIRMAQDTVPHIPYGAIFLREICVGDKHPVPRFRDGPWITKKAVTYLFGCSLDEASDRIDPPLISRPRDKNRTRNKVIQRHRSLEHIPSVFQLEKKGLSLVQRRDQGSDLEDSSDEESEEDIPRTLDKRLDRILACFWIDILKLSPNRKNASDSAYLLLGPAERSKARQDIFQTRNLALLFEDCFWRVVKKTEWKRNFDLLWPDKGDVLNGNVQNYGKSAYYREWRDFVSAEPQESVDEAKTTLWNIFQDIYWLPQASRERIWDSRIRKAGKSKKSSGLPVTQPAPLLLVYKREPEWIPQEEI</sequence>
<feature type="compositionally biased region" description="Acidic residues" evidence="1">
    <location>
        <begin position="814"/>
        <end position="826"/>
    </location>
</feature>
<feature type="compositionally biased region" description="Acidic residues" evidence="1">
    <location>
        <begin position="688"/>
        <end position="697"/>
    </location>
</feature>
<feature type="region of interest" description="Disordered" evidence="1">
    <location>
        <begin position="620"/>
        <end position="701"/>
    </location>
</feature>
<dbReference type="Proteomes" id="UP000284706">
    <property type="component" value="Unassembled WGS sequence"/>
</dbReference>
<keyword evidence="3" id="KW-1185">Reference proteome</keyword>
<proteinExistence type="predicted"/>
<organism evidence="2 3">
    <name type="scientific">Gymnopilus dilepis</name>
    <dbReference type="NCBI Taxonomy" id="231916"/>
    <lineage>
        <taxon>Eukaryota</taxon>
        <taxon>Fungi</taxon>
        <taxon>Dikarya</taxon>
        <taxon>Basidiomycota</taxon>
        <taxon>Agaricomycotina</taxon>
        <taxon>Agaricomycetes</taxon>
        <taxon>Agaricomycetidae</taxon>
        <taxon>Agaricales</taxon>
        <taxon>Agaricineae</taxon>
        <taxon>Hymenogastraceae</taxon>
        <taxon>Gymnopilus</taxon>
    </lineage>
</organism>
<dbReference type="OrthoDB" id="3261690at2759"/>
<feature type="region of interest" description="Disordered" evidence="1">
    <location>
        <begin position="808"/>
        <end position="828"/>
    </location>
</feature>
<feature type="region of interest" description="Disordered" evidence="1">
    <location>
        <begin position="535"/>
        <end position="595"/>
    </location>
</feature>
<accession>A0A409Y312</accession>
<protein>
    <submittedName>
        <fullName evidence="2">Uncharacterized protein</fullName>
    </submittedName>
</protein>
<dbReference type="AlphaFoldDB" id="A0A409Y312"/>
<dbReference type="InParanoid" id="A0A409Y312"/>
<gene>
    <name evidence="2" type="ORF">CVT26_006809</name>
</gene>
<evidence type="ECO:0000313" key="3">
    <source>
        <dbReference type="Proteomes" id="UP000284706"/>
    </source>
</evidence>
<comment type="caution">
    <text evidence="2">The sequence shown here is derived from an EMBL/GenBank/DDBJ whole genome shotgun (WGS) entry which is preliminary data.</text>
</comment>
<evidence type="ECO:0000313" key="2">
    <source>
        <dbReference type="EMBL" id="PPQ97407.1"/>
    </source>
</evidence>
<evidence type="ECO:0000256" key="1">
    <source>
        <dbReference type="SAM" id="MobiDB-lite"/>
    </source>
</evidence>
<feature type="compositionally biased region" description="Acidic residues" evidence="1">
    <location>
        <begin position="539"/>
        <end position="549"/>
    </location>
</feature>
<dbReference type="EMBL" id="NHYE01001258">
    <property type="protein sequence ID" value="PPQ97407.1"/>
    <property type="molecule type" value="Genomic_DNA"/>
</dbReference>